<dbReference type="GO" id="GO:0003908">
    <property type="term" value="F:methylated-DNA-[protein]-cysteine S-methyltransferase activity"/>
    <property type="evidence" value="ECO:0007669"/>
    <property type="project" value="UniProtKB-UniRule"/>
</dbReference>
<sequence length="215" mass="23726">MKEEIYFYQAPFGRLTLASDGEALTGLWIDGQKYDRATLTQPYETSREQLCAPEIQPYETPREQLCAPEIQPYGAPLEQMRAVSPEQLWGAPPVIADTMRWLDIYFSGKQPDFLPPLRPKGSAFRQEVWKILLKIPYGETTTYKKIAGEIAAAHGRSSMSAQAVGGAVGHNPISILIPCHRVLGTDGSLTGYAGGLTVKGYLLRLEGYLPGEIKP</sequence>
<dbReference type="AlphaFoldDB" id="C6LH34"/>
<dbReference type="EMBL" id="ACCL02000013">
    <property type="protein sequence ID" value="EET60093.1"/>
    <property type="molecule type" value="Genomic_DNA"/>
</dbReference>
<dbReference type="GO" id="GO:0005737">
    <property type="term" value="C:cytoplasm"/>
    <property type="evidence" value="ECO:0007669"/>
    <property type="project" value="UniProtKB-SubCell"/>
</dbReference>
<dbReference type="GO" id="GO:0006307">
    <property type="term" value="P:DNA alkylation repair"/>
    <property type="evidence" value="ECO:0007669"/>
    <property type="project" value="UniProtKB-UniRule"/>
</dbReference>
<dbReference type="FunFam" id="1.10.10.10:FF:000214">
    <property type="entry name" value="Methylated-DNA--protein-cysteine methyltransferase"/>
    <property type="match status" value="1"/>
</dbReference>
<dbReference type="PANTHER" id="PTHR10815">
    <property type="entry name" value="METHYLATED-DNA--PROTEIN-CYSTEINE METHYLTRANSFERASE"/>
    <property type="match status" value="1"/>
</dbReference>
<accession>C6LH34</accession>
<evidence type="ECO:0000256" key="7">
    <source>
        <dbReference type="ARBA" id="ARBA00023204"/>
    </source>
</evidence>
<dbReference type="SUPFAM" id="SSF53155">
    <property type="entry name" value="Methylated DNA-protein cysteine methyltransferase domain"/>
    <property type="match status" value="2"/>
</dbReference>
<evidence type="ECO:0000256" key="2">
    <source>
        <dbReference type="ARBA" id="ARBA00008711"/>
    </source>
</evidence>
<comment type="caution">
    <text evidence="11">The sequence shown here is derived from an EMBL/GenBank/DDBJ whole genome shotgun (WGS) entry which is preliminary data.</text>
</comment>
<comment type="function">
    <text evidence="9">Involved in the cellular defense against the biological effects of O6-methylguanine (O6-MeG) and O4-methylthymine (O4-MeT) in DNA. Repairs the methylated nucleobase in DNA by stoichiometrically transferring the methyl group to a cysteine residue in the enzyme. This is a suicide reaction: the enzyme is irreversibly inactivated.</text>
</comment>
<dbReference type="NCBIfam" id="TIGR00589">
    <property type="entry name" value="ogt"/>
    <property type="match status" value="1"/>
</dbReference>
<protein>
    <recommendedName>
        <fullName evidence="9">Methylated-DNA--protein-cysteine methyltransferase</fullName>
        <ecNumber evidence="9">2.1.1.63</ecNumber>
    </recommendedName>
    <alternativeName>
        <fullName evidence="9">6-O-methylguanine-DNA methyltransferase</fullName>
        <shortName evidence="9">MGMT</shortName>
    </alternativeName>
    <alternativeName>
        <fullName evidence="9">O-6-methylguanine-DNA-alkyltransferase</fullName>
    </alternativeName>
</protein>
<dbReference type="InterPro" id="IPR036217">
    <property type="entry name" value="MethylDNA_cys_MeTrfase_DNAb"/>
</dbReference>
<evidence type="ECO:0000313" key="11">
    <source>
        <dbReference type="EMBL" id="EET60093.1"/>
    </source>
</evidence>
<dbReference type="eggNOG" id="COG0350">
    <property type="taxonomic scope" value="Bacteria"/>
</dbReference>
<dbReference type="STRING" id="168384.SAMN05660368_02717"/>
<evidence type="ECO:0000256" key="4">
    <source>
        <dbReference type="ARBA" id="ARBA00022603"/>
    </source>
</evidence>
<dbReference type="InterPro" id="IPR014048">
    <property type="entry name" value="MethylDNA_cys_MeTrfase_DNA-bd"/>
</dbReference>
<keyword evidence="3 9" id="KW-0963">Cytoplasm</keyword>
<dbReference type="Pfam" id="PF01035">
    <property type="entry name" value="DNA_binding_1"/>
    <property type="match status" value="1"/>
</dbReference>
<comment type="catalytic activity">
    <reaction evidence="8 9">
        <text>a 6-O-methyl-2'-deoxyguanosine in DNA + L-cysteinyl-[protein] = S-methyl-L-cysteinyl-[protein] + a 2'-deoxyguanosine in DNA</text>
        <dbReference type="Rhea" id="RHEA:24000"/>
        <dbReference type="Rhea" id="RHEA-COMP:10131"/>
        <dbReference type="Rhea" id="RHEA-COMP:10132"/>
        <dbReference type="Rhea" id="RHEA-COMP:11367"/>
        <dbReference type="Rhea" id="RHEA-COMP:11368"/>
        <dbReference type="ChEBI" id="CHEBI:29950"/>
        <dbReference type="ChEBI" id="CHEBI:82612"/>
        <dbReference type="ChEBI" id="CHEBI:85445"/>
        <dbReference type="ChEBI" id="CHEBI:85448"/>
        <dbReference type="EC" id="2.1.1.63"/>
    </reaction>
</comment>
<gene>
    <name evidence="11" type="ORF">BRYFOR_07944</name>
</gene>
<dbReference type="EC" id="2.1.1.63" evidence="9"/>
<dbReference type="SUPFAM" id="SSF46767">
    <property type="entry name" value="Methylated DNA-protein cysteine methyltransferase, C-terminal domain"/>
    <property type="match status" value="1"/>
</dbReference>
<dbReference type="PANTHER" id="PTHR10815:SF5">
    <property type="entry name" value="METHYLATED-DNA--PROTEIN-CYSTEINE METHYLTRANSFERASE"/>
    <property type="match status" value="1"/>
</dbReference>
<dbReference type="InterPro" id="IPR001497">
    <property type="entry name" value="MethylDNA_cys_MeTrfase_AS"/>
</dbReference>
<evidence type="ECO:0000259" key="10">
    <source>
        <dbReference type="Pfam" id="PF01035"/>
    </source>
</evidence>
<organism evidence="11 12">
    <name type="scientific">Marvinbryantia formatexigens DSM 14469</name>
    <dbReference type="NCBI Taxonomy" id="478749"/>
    <lineage>
        <taxon>Bacteria</taxon>
        <taxon>Bacillati</taxon>
        <taxon>Bacillota</taxon>
        <taxon>Clostridia</taxon>
        <taxon>Lachnospirales</taxon>
        <taxon>Lachnospiraceae</taxon>
        <taxon>Marvinbryantia</taxon>
    </lineage>
</organism>
<evidence type="ECO:0000256" key="5">
    <source>
        <dbReference type="ARBA" id="ARBA00022679"/>
    </source>
</evidence>
<reference evidence="11" key="1">
    <citation type="submission" date="2009-07" db="EMBL/GenBank/DDBJ databases">
        <authorList>
            <person name="Weinstock G."/>
            <person name="Sodergren E."/>
            <person name="Clifton S."/>
            <person name="Fulton L."/>
            <person name="Fulton B."/>
            <person name="Courtney L."/>
            <person name="Fronick C."/>
            <person name="Harrison M."/>
            <person name="Strong C."/>
            <person name="Farmer C."/>
            <person name="Delahaunty K."/>
            <person name="Markovic C."/>
            <person name="Hall O."/>
            <person name="Minx P."/>
            <person name="Tomlinson C."/>
            <person name="Mitreva M."/>
            <person name="Nelson J."/>
            <person name="Hou S."/>
            <person name="Wollam A."/>
            <person name="Pepin K.H."/>
            <person name="Johnson M."/>
            <person name="Bhonagiri V."/>
            <person name="Nash W.E."/>
            <person name="Warren W."/>
            <person name="Chinwalla A."/>
            <person name="Mardis E.R."/>
            <person name="Wilson R.K."/>
        </authorList>
    </citation>
    <scope>NUCLEOTIDE SEQUENCE [LARGE SCALE GENOMIC DNA]</scope>
    <source>
        <strain evidence="11">DSM 14469</strain>
    </source>
</reference>
<dbReference type="Proteomes" id="UP000005561">
    <property type="component" value="Unassembled WGS sequence"/>
</dbReference>
<comment type="catalytic activity">
    <reaction evidence="1 9">
        <text>a 4-O-methyl-thymidine in DNA + L-cysteinyl-[protein] = a thymidine in DNA + S-methyl-L-cysteinyl-[protein]</text>
        <dbReference type="Rhea" id="RHEA:53428"/>
        <dbReference type="Rhea" id="RHEA-COMP:10131"/>
        <dbReference type="Rhea" id="RHEA-COMP:10132"/>
        <dbReference type="Rhea" id="RHEA-COMP:13555"/>
        <dbReference type="Rhea" id="RHEA-COMP:13556"/>
        <dbReference type="ChEBI" id="CHEBI:29950"/>
        <dbReference type="ChEBI" id="CHEBI:82612"/>
        <dbReference type="ChEBI" id="CHEBI:137386"/>
        <dbReference type="ChEBI" id="CHEBI:137387"/>
        <dbReference type="EC" id="2.1.1.63"/>
    </reaction>
</comment>
<evidence type="ECO:0000313" key="12">
    <source>
        <dbReference type="Proteomes" id="UP000005561"/>
    </source>
</evidence>
<evidence type="ECO:0000256" key="8">
    <source>
        <dbReference type="ARBA" id="ARBA00049348"/>
    </source>
</evidence>
<dbReference type="RefSeq" id="WP_006862730.1">
    <property type="nucleotide sequence ID" value="NZ_ACCL02000013.1"/>
</dbReference>
<dbReference type="InterPro" id="IPR036631">
    <property type="entry name" value="MGMT_N_sf"/>
</dbReference>
<keyword evidence="12" id="KW-1185">Reference proteome</keyword>
<dbReference type="PROSITE" id="PS00374">
    <property type="entry name" value="MGMT"/>
    <property type="match status" value="1"/>
</dbReference>
<dbReference type="OrthoDB" id="9802228at2"/>
<keyword evidence="4 9" id="KW-0489">Methyltransferase</keyword>
<name>C6LH34_9FIRM</name>
<keyword evidence="5 9" id="KW-0808">Transferase</keyword>
<evidence type="ECO:0000256" key="6">
    <source>
        <dbReference type="ARBA" id="ARBA00022763"/>
    </source>
</evidence>
<dbReference type="InterPro" id="IPR023546">
    <property type="entry name" value="MGMT"/>
</dbReference>
<dbReference type="GO" id="GO:0032259">
    <property type="term" value="P:methylation"/>
    <property type="evidence" value="ECO:0007669"/>
    <property type="project" value="UniProtKB-KW"/>
</dbReference>
<keyword evidence="7 9" id="KW-0234">DNA repair</keyword>
<dbReference type="HAMAP" id="MF_00772">
    <property type="entry name" value="OGT"/>
    <property type="match status" value="1"/>
</dbReference>
<evidence type="ECO:0000256" key="3">
    <source>
        <dbReference type="ARBA" id="ARBA00022490"/>
    </source>
</evidence>
<feature type="domain" description="Methylated-DNA-[protein]-cysteine S-methyltransferase DNA binding" evidence="10">
    <location>
        <begin position="123"/>
        <end position="207"/>
    </location>
</feature>
<keyword evidence="6 9" id="KW-0227">DNA damage</keyword>
<proteinExistence type="inferred from homology"/>
<comment type="subcellular location">
    <subcellularLocation>
        <location evidence="9">Cytoplasm</location>
    </subcellularLocation>
</comment>
<feature type="active site" description="Nucleophile; methyl group acceptor" evidence="9">
    <location>
        <position position="179"/>
    </location>
</feature>
<evidence type="ECO:0000256" key="1">
    <source>
        <dbReference type="ARBA" id="ARBA00001286"/>
    </source>
</evidence>
<dbReference type="Gene3D" id="1.10.10.10">
    <property type="entry name" value="Winged helix-like DNA-binding domain superfamily/Winged helix DNA-binding domain"/>
    <property type="match status" value="1"/>
</dbReference>
<dbReference type="Gene3D" id="3.30.160.70">
    <property type="entry name" value="Methylated DNA-protein cysteine methyltransferase domain"/>
    <property type="match status" value="1"/>
</dbReference>
<evidence type="ECO:0000256" key="9">
    <source>
        <dbReference type="HAMAP-Rule" id="MF_00772"/>
    </source>
</evidence>
<comment type="similarity">
    <text evidence="2 9">Belongs to the MGMT family.</text>
</comment>
<dbReference type="InterPro" id="IPR036388">
    <property type="entry name" value="WH-like_DNA-bd_sf"/>
</dbReference>
<dbReference type="CDD" id="cd06445">
    <property type="entry name" value="ATase"/>
    <property type="match status" value="1"/>
</dbReference>
<comment type="miscellaneous">
    <text evidence="9">This enzyme catalyzes only one turnover and therefore is not strictly catalytic. According to one definition, an enzyme is a biocatalyst that acts repeatedly and over many reaction cycles.</text>
</comment>